<feature type="compositionally biased region" description="Basic and acidic residues" evidence="1">
    <location>
        <begin position="125"/>
        <end position="134"/>
    </location>
</feature>
<reference evidence="2" key="1">
    <citation type="submission" date="2018-02" db="EMBL/GenBank/DDBJ databases">
        <authorList>
            <person name="Cohen D.B."/>
            <person name="Kent A.D."/>
        </authorList>
    </citation>
    <scope>NUCLEOTIDE SEQUENCE</scope>
</reference>
<organism evidence="2">
    <name type="scientific">Fagus sylvatica</name>
    <name type="common">Beechnut</name>
    <dbReference type="NCBI Taxonomy" id="28930"/>
    <lineage>
        <taxon>Eukaryota</taxon>
        <taxon>Viridiplantae</taxon>
        <taxon>Streptophyta</taxon>
        <taxon>Embryophyta</taxon>
        <taxon>Tracheophyta</taxon>
        <taxon>Spermatophyta</taxon>
        <taxon>Magnoliopsida</taxon>
        <taxon>eudicotyledons</taxon>
        <taxon>Gunneridae</taxon>
        <taxon>Pentapetalae</taxon>
        <taxon>rosids</taxon>
        <taxon>fabids</taxon>
        <taxon>Fagales</taxon>
        <taxon>Fagaceae</taxon>
        <taxon>Fagus</taxon>
    </lineage>
</organism>
<feature type="region of interest" description="Disordered" evidence="1">
    <location>
        <begin position="112"/>
        <end position="134"/>
    </location>
</feature>
<accession>A0A2N9HC56</accession>
<sequence length="134" mass="14964">MVELFRPSLPPISSYLEVDCADFRASKLGVFEIHGVVSASEHRWARIDVMSNRVHRRENGGRLVSFTLAECFQIDSSCLANSSTFQTQVRDIIALWNQDIEGQYLRTNGFEVEGQHSNNDGADSAGKKNAKDNS</sequence>
<name>A0A2N9HC56_FAGSY</name>
<gene>
    <name evidence="2" type="ORF">FSB_LOCUS37380</name>
</gene>
<dbReference type="EMBL" id="OIVN01003209">
    <property type="protein sequence ID" value="SPD09498.1"/>
    <property type="molecule type" value="Genomic_DNA"/>
</dbReference>
<evidence type="ECO:0000313" key="2">
    <source>
        <dbReference type="EMBL" id="SPD09498.1"/>
    </source>
</evidence>
<proteinExistence type="predicted"/>
<protein>
    <submittedName>
        <fullName evidence="2">Uncharacterized protein</fullName>
    </submittedName>
</protein>
<evidence type="ECO:0000256" key="1">
    <source>
        <dbReference type="SAM" id="MobiDB-lite"/>
    </source>
</evidence>
<dbReference type="AlphaFoldDB" id="A0A2N9HC56"/>